<reference evidence="8 9" key="1">
    <citation type="journal article" date="2013" name="Genome Announc.">
        <title>Draft Genome Sequence of an Alphaproteobacterium, Caenispirillum salinarum AK4(T), Isolated from a Solar Saltern.</title>
        <authorList>
            <person name="Khatri I."/>
            <person name="Singh A."/>
            <person name="Korpole S."/>
            <person name="Pinnaka A.K."/>
            <person name="Subramanian S."/>
        </authorList>
    </citation>
    <scope>NUCLEOTIDE SEQUENCE [LARGE SCALE GENOMIC DNA]</scope>
    <source>
        <strain evidence="8 9">AK4</strain>
    </source>
</reference>
<evidence type="ECO:0000256" key="6">
    <source>
        <dbReference type="ARBA" id="ARBA00023136"/>
    </source>
</evidence>
<evidence type="ECO:0000256" key="3">
    <source>
        <dbReference type="ARBA" id="ARBA00022475"/>
    </source>
</evidence>
<evidence type="ECO:0000256" key="2">
    <source>
        <dbReference type="ARBA" id="ARBA00006228"/>
    </source>
</evidence>
<dbReference type="PANTHER" id="PTHR34584">
    <property type="entry name" value="NA(+)/H(+) ANTIPORTER SUBUNIT E1"/>
    <property type="match status" value="1"/>
</dbReference>
<dbReference type="GO" id="GO:0005886">
    <property type="term" value="C:plasma membrane"/>
    <property type="evidence" value="ECO:0007669"/>
    <property type="project" value="UniProtKB-SubCell"/>
</dbReference>
<gene>
    <name evidence="8" type="ORF">C882_0387</name>
</gene>
<evidence type="ECO:0000256" key="1">
    <source>
        <dbReference type="ARBA" id="ARBA00004651"/>
    </source>
</evidence>
<name>K9GUD7_9PROT</name>
<comment type="similarity">
    <text evidence="2">Belongs to the CPA3 antiporters (TC 2.A.63) subunit E family.</text>
</comment>
<feature type="transmembrane region" description="Helical" evidence="7">
    <location>
        <begin position="28"/>
        <end position="44"/>
    </location>
</feature>
<keyword evidence="9" id="KW-1185">Reference proteome</keyword>
<dbReference type="PANTHER" id="PTHR34584:SF1">
    <property type="entry name" value="NA(+)_H(+) ANTIPORTER SUBUNIT E1"/>
    <property type="match status" value="1"/>
</dbReference>
<keyword evidence="3" id="KW-1003">Cell membrane</keyword>
<dbReference type="EMBL" id="ANHY01000012">
    <property type="protein sequence ID" value="EKV29565.1"/>
    <property type="molecule type" value="Genomic_DNA"/>
</dbReference>
<keyword evidence="5 7" id="KW-1133">Transmembrane helix</keyword>
<dbReference type="PIRSF" id="PIRSF019239">
    <property type="entry name" value="MrpE"/>
    <property type="match status" value="1"/>
</dbReference>
<dbReference type="RefSeq" id="WP_009541046.1">
    <property type="nucleotide sequence ID" value="NZ_ANHY01000012.1"/>
</dbReference>
<dbReference type="GO" id="GO:0008324">
    <property type="term" value="F:monoatomic cation transmembrane transporter activity"/>
    <property type="evidence" value="ECO:0007669"/>
    <property type="project" value="InterPro"/>
</dbReference>
<evidence type="ECO:0000313" key="9">
    <source>
        <dbReference type="Proteomes" id="UP000009881"/>
    </source>
</evidence>
<evidence type="ECO:0000256" key="7">
    <source>
        <dbReference type="SAM" id="Phobius"/>
    </source>
</evidence>
<comment type="caution">
    <text evidence="8">The sequence shown here is derived from an EMBL/GenBank/DDBJ whole genome shotgun (WGS) entry which is preliminary data.</text>
</comment>
<proteinExistence type="inferred from homology"/>
<evidence type="ECO:0000256" key="5">
    <source>
        <dbReference type="ARBA" id="ARBA00022989"/>
    </source>
</evidence>
<sequence length="159" mass="17463">MTLFALNVVLAVLWVLLRGSFDLTDFATGFGLGFLVLSLAHPLYTRRGSTGYVDTPLRAGWLVLRFVWEVLRAATAVLVEVATRRRAAPGIIAVPLEARTNAEITLFANMITLTPGTVSLEVGLDRQVLYVHALFCRDPAAAKRAMKDSLERPALKVLR</sequence>
<dbReference type="InterPro" id="IPR002758">
    <property type="entry name" value="Cation_antiport_E"/>
</dbReference>
<comment type="subcellular location">
    <subcellularLocation>
        <location evidence="1">Cell membrane</location>
        <topology evidence="1">Multi-pass membrane protein</topology>
    </subcellularLocation>
</comment>
<dbReference type="PATRIC" id="fig|1238182.3.peg.2602"/>
<evidence type="ECO:0000313" key="8">
    <source>
        <dbReference type="EMBL" id="EKV29565.1"/>
    </source>
</evidence>
<dbReference type="AlphaFoldDB" id="K9GUD7"/>
<accession>K9GUD7</accession>
<keyword evidence="4 7" id="KW-0812">Transmembrane</keyword>
<dbReference type="Pfam" id="PF01899">
    <property type="entry name" value="MNHE"/>
    <property type="match status" value="1"/>
</dbReference>
<protein>
    <submittedName>
        <fullName evidence="8">Na(+) H(+) antiporter subunit E</fullName>
    </submittedName>
</protein>
<organism evidence="8 9">
    <name type="scientific">Caenispirillum salinarum AK4</name>
    <dbReference type="NCBI Taxonomy" id="1238182"/>
    <lineage>
        <taxon>Bacteria</taxon>
        <taxon>Pseudomonadati</taxon>
        <taxon>Pseudomonadota</taxon>
        <taxon>Alphaproteobacteria</taxon>
        <taxon>Rhodospirillales</taxon>
        <taxon>Novispirillaceae</taxon>
        <taxon>Caenispirillum</taxon>
    </lineage>
</organism>
<dbReference type="OrthoDB" id="9807187at2"/>
<evidence type="ECO:0000256" key="4">
    <source>
        <dbReference type="ARBA" id="ARBA00022692"/>
    </source>
</evidence>
<dbReference type="eggNOG" id="COG1863">
    <property type="taxonomic scope" value="Bacteria"/>
</dbReference>
<keyword evidence="6 7" id="KW-0472">Membrane</keyword>
<dbReference type="Proteomes" id="UP000009881">
    <property type="component" value="Unassembled WGS sequence"/>
</dbReference>
<dbReference type="STRING" id="1238182.C882_0387"/>